<dbReference type="GO" id="GO:0044781">
    <property type="term" value="P:bacterial-type flagellum organization"/>
    <property type="evidence" value="ECO:0007669"/>
    <property type="project" value="UniProtKB-UniRule"/>
</dbReference>
<dbReference type="InterPro" id="IPR027417">
    <property type="entry name" value="P-loop_NTPase"/>
</dbReference>
<evidence type="ECO:0000256" key="5">
    <source>
        <dbReference type="ARBA" id="ARBA00022475"/>
    </source>
</evidence>
<dbReference type="GO" id="GO:0006614">
    <property type="term" value="P:SRP-dependent cotranslational protein targeting to membrane"/>
    <property type="evidence" value="ECO:0007669"/>
    <property type="project" value="UniProtKB-UniRule"/>
</dbReference>
<proteinExistence type="inferred from homology"/>
<evidence type="ECO:0000313" key="17">
    <source>
        <dbReference type="EMBL" id="EPF46030.1"/>
    </source>
</evidence>
<dbReference type="AlphaFoldDB" id="S3L8I2"/>
<evidence type="ECO:0000256" key="4">
    <source>
        <dbReference type="ARBA" id="ARBA00022448"/>
    </source>
</evidence>
<organism evidence="17 18">
    <name type="scientific">Treponema vincentii F0403</name>
    <dbReference type="NCBI Taxonomy" id="1125702"/>
    <lineage>
        <taxon>Bacteria</taxon>
        <taxon>Pseudomonadati</taxon>
        <taxon>Spirochaetota</taxon>
        <taxon>Spirochaetia</taxon>
        <taxon>Spirochaetales</taxon>
        <taxon>Treponemataceae</taxon>
        <taxon>Treponema</taxon>
    </lineage>
</organism>
<evidence type="ECO:0000259" key="15">
    <source>
        <dbReference type="SMART" id="SM00382"/>
    </source>
</evidence>
<dbReference type="InterPro" id="IPR047040">
    <property type="entry name" value="FlhF__GTPase_dom"/>
</dbReference>
<dbReference type="NCBIfam" id="TIGR03499">
    <property type="entry name" value="FlhF"/>
    <property type="match status" value="1"/>
</dbReference>
<dbReference type="InterPro" id="IPR020006">
    <property type="entry name" value="FlhF"/>
</dbReference>
<dbReference type="Proteomes" id="UP000014605">
    <property type="component" value="Unassembled WGS sequence"/>
</dbReference>
<comment type="function">
    <text evidence="12">Necessary for flagellar biosynthesis. May be involved in translocation of the flagellum.</text>
</comment>
<evidence type="ECO:0000256" key="14">
    <source>
        <dbReference type="SAM" id="MobiDB-lite"/>
    </source>
</evidence>
<dbReference type="PANTHER" id="PTHR43134">
    <property type="entry name" value="SIGNAL RECOGNITION PARTICLE RECEPTOR SUBUNIT ALPHA"/>
    <property type="match status" value="1"/>
</dbReference>
<feature type="region of interest" description="Disordered" evidence="14">
    <location>
        <begin position="59"/>
        <end position="86"/>
    </location>
</feature>
<comment type="caution">
    <text evidence="17">The sequence shown here is derived from an EMBL/GenBank/DDBJ whole genome shotgun (WGS) entry which is preliminary data.</text>
</comment>
<evidence type="ECO:0000313" key="18">
    <source>
        <dbReference type="Proteomes" id="UP000014605"/>
    </source>
</evidence>
<feature type="domain" description="SRP54-type proteins GTP-binding" evidence="16">
    <location>
        <begin position="227"/>
        <end position="423"/>
    </location>
</feature>
<keyword evidence="17" id="KW-0969">Cilium</keyword>
<keyword evidence="4" id="KW-0813">Transport</keyword>
<evidence type="ECO:0000256" key="2">
    <source>
        <dbReference type="ARBA" id="ARBA00008531"/>
    </source>
</evidence>
<evidence type="ECO:0000256" key="9">
    <source>
        <dbReference type="ARBA" id="ARBA00023134"/>
    </source>
</evidence>
<evidence type="ECO:0000256" key="10">
    <source>
        <dbReference type="ARBA" id="ARBA00023136"/>
    </source>
</evidence>
<dbReference type="CDD" id="cd17873">
    <property type="entry name" value="FlhF"/>
    <property type="match status" value="1"/>
</dbReference>
<keyword evidence="6" id="KW-0547">Nucleotide-binding</keyword>
<dbReference type="SMART" id="SM00382">
    <property type="entry name" value="AAA"/>
    <property type="match status" value="1"/>
</dbReference>
<evidence type="ECO:0000256" key="3">
    <source>
        <dbReference type="ARBA" id="ARBA00014919"/>
    </source>
</evidence>
<accession>S3L8I2</accession>
<comment type="similarity">
    <text evidence="2">Belongs to the GTP-binding SRP family.</text>
</comment>
<evidence type="ECO:0000259" key="16">
    <source>
        <dbReference type="SMART" id="SM00962"/>
    </source>
</evidence>
<dbReference type="GeneID" id="301462425"/>
<dbReference type="EMBL" id="ATFC01000011">
    <property type="protein sequence ID" value="EPF46030.1"/>
    <property type="molecule type" value="Genomic_DNA"/>
</dbReference>
<comment type="subcellular location">
    <subcellularLocation>
        <location evidence="1">Cell membrane</location>
        <topology evidence="1">Peripheral membrane protein</topology>
        <orientation evidence="1">Cytoplasmic side</orientation>
    </subcellularLocation>
</comment>
<reference evidence="17 18" key="1">
    <citation type="submission" date="2013-04" db="EMBL/GenBank/DDBJ databases">
        <title>The Genome Sequence of Treponema vincentii F0403.</title>
        <authorList>
            <consortium name="The Broad Institute Genomics Platform"/>
            <person name="Earl A."/>
            <person name="Ward D."/>
            <person name="Feldgarden M."/>
            <person name="Gevers D."/>
            <person name="Leonetti C."/>
            <person name="Izard J."/>
            <person name="Walker B."/>
            <person name="Young S."/>
            <person name="Zeng Q."/>
            <person name="Gargeya S."/>
            <person name="Fitzgerald M."/>
            <person name="Haas B."/>
            <person name="Abouelleil A."/>
            <person name="Allen A.W."/>
            <person name="Alvarado L."/>
            <person name="Arachchi H.M."/>
            <person name="Berlin A.M."/>
            <person name="Chapman S.B."/>
            <person name="Gainer-Dewar J."/>
            <person name="Goldberg J."/>
            <person name="Griggs A."/>
            <person name="Gujja S."/>
            <person name="Hansen M."/>
            <person name="Howarth C."/>
            <person name="Imamovic A."/>
            <person name="Ireland A."/>
            <person name="Larimer J."/>
            <person name="McCowan C."/>
            <person name="Murphy C."/>
            <person name="Pearson M."/>
            <person name="Poon T.W."/>
            <person name="Priest M."/>
            <person name="Roberts A."/>
            <person name="Saif S."/>
            <person name="Shea T."/>
            <person name="Sisk P."/>
            <person name="Sykes S."/>
            <person name="Wortman J."/>
            <person name="Nusbaum C."/>
            <person name="Birren B."/>
        </authorList>
    </citation>
    <scope>NUCLEOTIDE SEQUENCE [LARGE SCALE GENOMIC DNA]</scope>
    <source>
        <strain evidence="17 18">F0403</strain>
    </source>
</reference>
<keyword evidence="8" id="KW-0653">Protein transport</keyword>
<dbReference type="Gene3D" id="1.20.120.1380">
    <property type="entry name" value="Flagellar FlhF biosynthesis protein, N domain"/>
    <property type="match status" value="1"/>
</dbReference>
<evidence type="ECO:0000256" key="7">
    <source>
        <dbReference type="ARBA" id="ARBA00022795"/>
    </source>
</evidence>
<dbReference type="RefSeq" id="WP_016519536.1">
    <property type="nucleotide sequence ID" value="NZ_KE332513.1"/>
</dbReference>
<dbReference type="Gene3D" id="3.40.50.300">
    <property type="entry name" value="P-loop containing nucleotide triphosphate hydrolases"/>
    <property type="match status" value="1"/>
</dbReference>
<keyword evidence="10" id="KW-0472">Membrane</keyword>
<dbReference type="InterPro" id="IPR000897">
    <property type="entry name" value="SRP54_GTPase_dom"/>
</dbReference>
<evidence type="ECO:0000256" key="6">
    <source>
        <dbReference type="ARBA" id="ARBA00022741"/>
    </source>
</evidence>
<dbReference type="PATRIC" id="fig|1125702.3.peg.2402"/>
<sequence>MELFVEQDSTYDKCVKKITKKHGDDFTIWRRKDAKISRLFGLLEKDVVEVTFTVNDKMSQRPSLLTEQQPPARPAPRLTGASNLNDEEERLKIVTRYASKNPAAADELRQYVNLTPKKNPEKKAVSAPTPEQEKSLDKLAETVERLVAEMEKKNAAQTDVEHTHIVKVQKLLEENDFSPSYIKELSARLKDELSYTEIENFLTVQKKLFELLAESISIKPADDQPKTRVVLLVGPTGVGKTTTLAKIAVQYIRKNSEHPLRVKVITIDNWRIGAAYQMKRYCELMGIPLMVASNPAEVRKYMALYREEADVICIDTIGRSPKDREKISTMQNYFAELGDDAEVYLTVCAGTRINDIREIMKEYAVFKYKSLIITKFDETSYIGNLFSIISETNIPITYITAGQEVPQDFMLADIETFLKKLKGFSVDEEYISQLCNKDRDRLLKVSAV</sequence>
<dbReference type="GO" id="GO:0015031">
    <property type="term" value="P:protein transport"/>
    <property type="evidence" value="ECO:0007669"/>
    <property type="project" value="UniProtKB-KW"/>
</dbReference>
<evidence type="ECO:0000256" key="8">
    <source>
        <dbReference type="ARBA" id="ARBA00022927"/>
    </source>
</evidence>
<dbReference type="PANTHER" id="PTHR43134:SF3">
    <property type="entry name" value="FLAGELLAR BIOSYNTHESIS PROTEIN FLHF"/>
    <property type="match status" value="1"/>
</dbReference>
<dbReference type="GO" id="GO:0003924">
    <property type="term" value="F:GTPase activity"/>
    <property type="evidence" value="ECO:0007669"/>
    <property type="project" value="UniProtKB-UniRule"/>
</dbReference>
<evidence type="ECO:0000256" key="12">
    <source>
        <dbReference type="ARBA" id="ARBA00025337"/>
    </source>
</evidence>
<evidence type="ECO:0000256" key="13">
    <source>
        <dbReference type="NCBIfam" id="TIGR03499"/>
    </source>
</evidence>
<gene>
    <name evidence="17" type="ORF">HMPREF1222_02321</name>
</gene>
<dbReference type="FunFam" id="3.40.50.300:FF:000695">
    <property type="entry name" value="Flagellar biosynthesis regulator FlhF"/>
    <property type="match status" value="1"/>
</dbReference>
<dbReference type="GO" id="GO:0005886">
    <property type="term" value="C:plasma membrane"/>
    <property type="evidence" value="ECO:0007669"/>
    <property type="project" value="UniProtKB-SubCell"/>
</dbReference>
<evidence type="ECO:0000256" key="11">
    <source>
        <dbReference type="ARBA" id="ARBA00023225"/>
    </source>
</evidence>
<evidence type="ECO:0000256" key="1">
    <source>
        <dbReference type="ARBA" id="ARBA00004413"/>
    </source>
</evidence>
<feature type="domain" description="AAA+ ATPase" evidence="15">
    <location>
        <begin position="226"/>
        <end position="386"/>
    </location>
</feature>
<keyword evidence="9" id="KW-0342">GTP-binding</keyword>
<name>S3L8I2_9SPIR</name>
<keyword evidence="5" id="KW-1003">Cell membrane</keyword>
<keyword evidence="11" id="KW-1006">Bacterial flagellum protein export</keyword>
<dbReference type="HOGENOM" id="CLU_009301_11_4_12"/>
<dbReference type="InterPro" id="IPR003593">
    <property type="entry name" value="AAA+_ATPase"/>
</dbReference>
<protein>
    <recommendedName>
        <fullName evidence="3 13">Flagellar biosynthesis protein FlhF</fullName>
    </recommendedName>
</protein>
<dbReference type="SUPFAM" id="SSF52540">
    <property type="entry name" value="P-loop containing nucleoside triphosphate hydrolases"/>
    <property type="match status" value="2"/>
</dbReference>
<feature type="compositionally biased region" description="Polar residues" evidence="14">
    <location>
        <begin position="59"/>
        <end position="69"/>
    </location>
</feature>
<dbReference type="GO" id="GO:0005047">
    <property type="term" value="F:signal recognition particle binding"/>
    <property type="evidence" value="ECO:0007669"/>
    <property type="project" value="TreeGrafter"/>
</dbReference>
<feature type="region of interest" description="Disordered" evidence="14">
    <location>
        <begin position="114"/>
        <end position="133"/>
    </location>
</feature>
<dbReference type="GO" id="GO:0005525">
    <property type="term" value="F:GTP binding"/>
    <property type="evidence" value="ECO:0007669"/>
    <property type="project" value="UniProtKB-UniRule"/>
</dbReference>
<keyword evidence="7" id="KW-1005">Bacterial flagellum biogenesis</keyword>
<keyword evidence="17" id="KW-0282">Flagellum</keyword>
<keyword evidence="18" id="KW-1185">Reference proteome</keyword>
<keyword evidence="17" id="KW-0966">Cell projection</keyword>
<dbReference type="Pfam" id="PF00448">
    <property type="entry name" value="SRP54"/>
    <property type="match status" value="1"/>
</dbReference>
<dbReference type="SMART" id="SM00962">
    <property type="entry name" value="SRP54"/>
    <property type="match status" value="1"/>
</dbReference>